<feature type="region of interest" description="Disordered" evidence="1">
    <location>
        <begin position="1"/>
        <end position="35"/>
    </location>
</feature>
<gene>
    <name evidence="2" type="ORF">GGQ96_002535</name>
</gene>
<reference evidence="2 3" key="1">
    <citation type="submission" date="2020-08" db="EMBL/GenBank/DDBJ databases">
        <title>Genomic Encyclopedia of Type Strains, Phase IV (KMG-IV): sequencing the most valuable type-strain genomes for metagenomic binning, comparative biology and taxonomic classification.</title>
        <authorList>
            <person name="Goeker M."/>
        </authorList>
    </citation>
    <scope>NUCLEOTIDE SEQUENCE [LARGE SCALE GENOMIC DNA]</scope>
    <source>
        <strain evidence="2 3">DSM 15867</strain>
    </source>
</reference>
<dbReference type="Proteomes" id="UP000574769">
    <property type="component" value="Unassembled WGS sequence"/>
</dbReference>
<evidence type="ECO:0000313" key="3">
    <source>
        <dbReference type="Proteomes" id="UP000574769"/>
    </source>
</evidence>
<evidence type="ECO:0000313" key="2">
    <source>
        <dbReference type="EMBL" id="MBB4618392.1"/>
    </source>
</evidence>
<proteinExistence type="predicted"/>
<organism evidence="2 3">
    <name type="scientific">Sphingomonas abaci</name>
    <dbReference type="NCBI Taxonomy" id="237611"/>
    <lineage>
        <taxon>Bacteria</taxon>
        <taxon>Pseudomonadati</taxon>
        <taxon>Pseudomonadota</taxon>
        <taxon>Alphaproteobacteria</taxon>
        <taxon>Sphingomonadales</taxon>
        <taxon>Sphingomonadaceae</taxon>
        <taxon>Sphingomonas</taxon>
    </lineage>
</organism>
<accession>A0A7W7EY84</accession>
<name>A0A7W7EY84_9SPHN</name>
<dbReference type="AlphaFoldDB" id="A0A7W7EY84"/>
<sequence>MVRTPEPSAGTHAESGRDTVPGVILPAEQAPEPDL</sequence>
<keyword evidence="3" id="KW-1185">Reference proteome</keyword>
<comment type="caution">
    <text evidence="2">The sequence shown here is derived from an EMBL/GenBank/DDBJ whole genome shotgun (WGS) entry which is preliminary data.</text>
</comment>
<dbReference type="EMBL" id="JACHNY010000005">
    <property type="protein sequence ID" value="MBB4618392.1"/>
    <property type="molecule type" value="Genomic_DNA"/>
</dbReference>
<protein>
    <submittedName>
        <fullName evidence="2">Uncharacterized protein</fullName>
    </submittedName>
</protein>
<evidence type="ECO:0000256" key="1">
    <source>
        <dbReference type="SAM" id="MobiDB-lite"/>
    </source>
</evidence>